<feature type="transmembrane region" description="Helical" evidence="1">
    <location>
        <begin position="6"/>
        <end position="24"/>
    </location>
</feature>
<protein>
    <submittedName>
        <fullName evidence="2">Uncharacterized protein</fullName>
    </submittedName>
</protein>
<evidence type="ECO:0000313" key="3">
    <source>
        <dbReference type="Proteomes" id="UP000008068"/>
    </source>
</evidence>
<dbReference type="EMBL" id="GL379795">
    <property type="protein sequence ID" value="EGT59260.1"/>
    <property type="molecule type" value="Genomic_DNA"/>
</dbReference>
<dbReference type="FunCoup" id="G0MI03">
    <property type="interactions" value="450"/>
</dbReference>
<dbReference type="InParanoid" id="G0MI03"/>
<accession>G0MI03</accession>
<dbReference type="AlphaFoldDB" id="G0MI03"/>
<dbReference type="OrthoDB" id="5802033at2759"/>
<dbReference type="HOGENOM" id="CLU_2051823_0_0_1"/>
<name>G0MI03_CAEBE</name>
<keyword evidence="1" id="KW-0472">Membrane</keyword>
<keyword evidence="1" id="KW-0812">Transmembrane</keyword>
<reference evidence="3" key="1">
    <citation type="submission" date="2011-07" db="EMBL/GenBank/DDBJ databases">
        <authorList>
            <consortium name="Caenorhabditis brenneri Sequencing and Analysis Consortium"/>
            <person name="Wilson R.K."/>
        </authorList>
    </citation>
    <scope>NUCLEOTIDE SEQUENCE [LARGE SCALE GENOMIC DNA]</scope>
    <source>
        <strain evidence="3">PB2801</strain>
    </source>
</reference>
<evidence type="ECO:0000313" key="2">
    <source>
        <dbReference type="EMBL" id="EGT59260.1"/>
    </source>
</evidence>
<dbReference type="eggNOG" id="ENOG502THQS">
    <property type="taxonomic scope" value="Eukaryota"/>
</dbReference>
<dbReference type="Proteomes" id="UP000008068">
    <property type="component" value="Unassembled WGS sequence"/>
</dbReference>
<dbReference type="OMA" id="SYQMIYE"/>
<keyword evidence="3" id="KW-1185">Reference proteome</keyword>
<gene>
    <name evidence="2" type="ORF">CAEBREN_18030</name>
</gene>
<keyword evidence="1" id="KW-1133">Transmembrane helix</keyword>
<organism evidence="3">
    <name type="scientific">Caenorhabditis brenneri</name>
    <name type="common">Nematode worm</name>
    <dbReference type="NCBI Taxonomy" id="135651"/>
    <lineage>
        <taxon>Eukaryota</taxon>
        <taxon>Metazoa</taxon>
        <taxon>Ecdysozoa</taxon>
        <taxon>Nematoda</taxon>
        <taxon>Chromadorea</taxon>
        <taxon>Rhabditida</taxon>
        <taxon>Rhabditina</taxon>
        <taxon>Rhabditomorpha</taxon>
        <taxon>Rhabditoidea</taxon>
        <taxon>Rhabditidae</taxon>
        <taxon>Peloderinae</taxon>
        <taxon>Caenorhabditis</taxon>
    </lineage>
</organism>
<evidence type="ECO:0000256" key="1">
    <source>
        <dbReference type="SAM" id="Phobius"/>
    </source>
</evidence>
<sequence>MYYLFVGFLAPAILILILGLFACLKKTNNSRYDDKDYQSIYSSEDNHVRIRMPAYDSRGINSYQMIYENQHFVDFKHPPTYNEAVRHMANNTKPPSRHLPPNQPRILERGAVPQQKQTTIY</sequence>
<proteinExistence type="predicted"/>